<evidence type="ECO:0000313" key="3">
    <source>
        <dbReference type="RefSeq" id="XP_030979794.1"/>
    </source>
</evidence>
<name>A0A6P8AY55_PYRGI</name>
<evidence type="ECO:0000313" key="2">
    <source>
        <dbReference type="Proteomes" id="UP000515153"/>
    </source>
</evidence>
<keyword evidence="1" id="KW-0472">Membrane</keyword>
<dbReference type="GeneID" id="41965282"/>
<reference evidence="3" key="2">
    <citation type="submission" date="2019-10" db="EMBL/GenBank/DDBJ databases">
        <authorList>
            <consortium name="NCBI Genome Project"/>
        </authorList>
    </citation>
    <scope>NUCLEOTIDE SEQUENCE</scope>
    <source>
        <strain evidence="3">NI907</strain>
    </source>
</reference>
<dbReference type="Proteomes" id="UP000515153">
    <property type="component" value="Chromosome VII"/>
</dbReference>
<feature type="transmembrane region" description="Helical" evidence="1">
    <location>
        <begin position="21"/>
        <end position="45"/>
    </location>
</feature>
<dbReference type="AlphaFoldDB" id="A0A6P8AY55"/>
<keyword evidence="2" id="KW-1185">Reference proteome</keyword>
<sequence length="59" mass="7296">MTRSTLRQTRTHASRKYQKSCSVYWIYWGVFFYFFFIFLPMMLVIDVRNPRLTTVSEQF</sequence>
<dbReference type="RefSeq" id="XP_030979794.1">
    <property type="nucleotide sequence ID" value="XM_031130374.1"/>
</dbReference>
<keyword evidence="1" id="KW-0812">Transmembrane</keyword>
<organism evidence="2 3">
    <name type="scientific">Pyricularia grisea</name>
    <name type="common">Crabgrass-specific blast fungus</name>
    <name type="synonym">Magnaporthe grisea</name>
    <dbReference type="NCBI Taxonomy" id="148305"/>
    <lineage>
        <taxon>Eukaryota</taxon>
        <taxon>Fungi</taxon>
        <taxon>Dikarya</taxon>
        <taxon>Ascomycota</taxon>
        <taxon>Pezizomycotina</taxon>
        <taxon>Sordariomycetes</taxon>
        <taxon>Sordariomycetidae</taxon>
        <taxon>Magnaporthales</taxon>
        <taxon>Pyriculariaceae</taxon>
        <taxon>Pyricularia</taxon>
    </lineage>
</organism>
<dbReference type="KEGG" id="pgri:PgNI_10403"/>
<reference evidence="3" key="3">
    <citation type="submission" date="2025-08" db="UniProtKB">
        <authorList>
            <consortium name="RefSeq"/>
        </authorList>
    </citation>
    <scope>IDENTIFICATION</scope>
    <source>
        <strain evidence="3">NI907</strain>
    </source>
</reference>
<feature type="non-terminal residue" evidence="3">
    <location>
        <position position="59"/>
    </location>
</feature>
<reference evidence="2 3" key="1">
    <citation type="journal article" date="2019" name="Mol. Biol. Evol.">
        <title>Blast fungal genomes show frequent chromosomal changes, gene gains and losses, and effector gene turnover.</title>
        <authorList>
            <person name="Gomez Luciano L.B."/>
            <person name="Jason Tsai I."/>
            <person name="Chuma I."/>
            <person name="Tosa Y."/>
            <person name="Chen Y.H."/>
            <person name="Li J.Y."/>
            <person name="Li M.Y."/>
            <person name="Jade Lu M.Y."/>
            <person name="Nakayashiki H."/>
            <person name="Li W.H."/>
        </authorList>
    </citation>
    <scope>NUCLEOTIDE SEQUENCE [LARGE SCALE GENOMIC DNA]</scope>
    <source>
        <strain evidence="2 3">NI907</strain>
    </source>
</reference>
<keyword evidence="1" id="KW-1133">Transmembrane helix</keyword>
<gene>
    <name evidence="3" type="ORF">PgNI_10403</name>
</gene>
<evidence type="ECO:0000256" key="1">
    <source>
        <dbReference type="SAM" id="Phobius"/>
    </source>
</evidence>
<protein>
    <submittedName>
        <fullName evidence="3">Uncharacterized protein</fullName>
    </submittedName>
</protein>
<accession>A0A6P8AY55</accession>
<proteinExistence type="predicted"/>